<feature type="transmembrane region" description="Helical" evidence="1">
    <location>
        <begin position="29"/>
        <end position="50"/>
    </location>
</feature>
<dbReference type="RefSeq" id="WP_165612480.1">
    <property type="nucleotide sequence ID" value="NZ_CP114569.1"/>
</dbReference>
<dbReference type="Proteomes" id="UP001164536">
    <property type="component" value="Plasmid unnamed5"/>
</dbReference>
<reference evidence="2" key="1">
    <citation type="submission" date="2022-12" db="EMBL/GenBank/DDBJ databases">
        <title>2953647.</title>
        <authorList>
            <person name="Hergert J."/>
            <person name="Casey R."/>
            <person name="Wagner J."/>
            <person name="Young E.L."/>
            <person name="Oakeson K.F."/>
        </authorList>
    </citation>
    <scope>NUCLEOTIDE SEQUENCE</scope>
    <source>
        <strain evidence="2">2953647</strain>
        <plasmid evidence="2">unnamed5</plasmid>
    </source>
</reference>
<proteinExistence type="predicted"/>
<accession>A0ABY7L880</accession>
<dbReference type="EMBL" id="CP114569">
    <property type="protein sequence ID" value="WAZ60727.1"/>
    <property type="molecule type" value="Genomic_DNA"/>
</dbReference>
<gene>
    <name evidence="2" type="ORF">O4000_28880</name>
</gene>
<geneLocation type="plasmid" evidence="2 3">
    <name>unnamed5</name>
</geneLocation>
<evidence type="ECO:0008006" key="4">
    <source>
        <dbReference type="Google" id="ProtNLM"/>
    </source>
</evidence>
<organism evidence="2 3">
    <name type="scientific">Citrobacter freundii</name>
    <dbReference type="NCBI Taxonomy" id="546"/>
    <lineage>
        <taxon>Bacteria</taxon>
        <taxon>Pseudomonadati</taxon>
        <taxon>Pseudomonadota</taxon>
        <taxon>Gammaproteobacteria</taxon>
        <taxon>Enterobacterales</taxon>
        <taxon>Enterobacteriaceae</taxon>
        <taxon>Citrobacter</taxon>
        <taxon>Citrobacter freundii complex</taxon>
    </lineage>
</organism>
<name>A0ABY7L880_CITFR</name>
<keyword evidence="3" id="KW-1185">Reference proteome</keyword>
<keyword evidence="1" id="KW-0812">Transmembrane</keyword>
<keyword evidence="1" id="KW-1133">Transmembrane helix</keyword>
<evidence type="ECO:0000313" key="3">
    <source>
        <dbReference type="Proteomes" id="UP001164536"/>
    </source>
</evidence>
<sequence>MKTYAQRDFVNHPQLSAKKNDVSSLEKTLIVWGALLLSTFGAAWILSLIYQFAIR</sequence>
<keyword evidence="1" id="KW-0472">Membrane</keyword>
<evidence type="ECO:0000313" key="2">
    <source>
        <dbReference type="EMBL" id="WAZ60727.1"/>
    </source>
</evidence>
<evidence type="ECO:0000256" key="1">
    <source>
        <dbReference type="SAM" id="Phobius"/>
    </source>
</evidence>
<keyword evidence="2" id="KW-0614">Plasmid</keyword>
<protein>
    <recommendedName>
        <fullName evidence="4">DUF4044 domain-containing protein</fullName>
    </recommendedName>
</protein>